<organism evidence="2 3">
    <name type="scientific">Salinisphaera hydrothermalis (strain C41B8)</name>
    <dbReference type="NCBI Taxonomy" id="1304275"/>
    <lineage>
        <taxon>Bacteria</taxon>
        <taxon>Pseudomonadati</taxon>
        <taxon>Pseudomonadota</taxon>
        <taxon>Gammaproteobacteria</taxon>
        <taxon>Salinisphaerales</taxon>
        <taxon>Salinisphaeraceae</taxon>
        <taxon>Salinisphaera</taxon>
    </lineage>
</organism>
<protein>
    <recommendedName>
        <fullName evidence="4">Glycine zipper 2TM domain-containing protein</fullName>
    </recommendedName>
</protein>
<keyword evidence="1" id="KW-0732">Signal</keyword>
<proteinExistence type="predicted"/>
<dbReference type="AlphaFoldDB" id="A0A084IJB1"/>
<name>A0A084IJB1_SALHC</name>
<keyword evidence="3" id="KW-1185">Reference proteome</keyword>
<feature type="chain" id="PRO_5001776660" description="Glycine zipper 2TM domain-containing protein" evidence="1">
    <location>
        <begin position="25"/>
        <end position="124"/>
    </location>
</feature>
<comment type="caution">
    <text evidence="2">The sequence shown here is derived from an EMBL/GenBank/DDBJ whole genome shotgun (WGS) entry which is preliminary data.</text>
</comment>
<feature type="signal peptide" evidence="1">
    <location>
        <begin position="1"/>
        <end position="24"/>
    </location>
</feature>
<gene>
    <name evidence="2" type="ORF">C41B8_13150</name>
</gene>
<evidence type="ECO:0000313" key="3">
    <source>
        <dbReference type="Proteomes" id="UP000028302"/>
    </source>
</evidence>
<dbReference type="Proteomes" id="UP000028302">
    <property type="component" value="Unassembled WGS sequence"/>
</dbReference>
<evidence type="ECO:0000256" key="1">
    <source>
        <dbReference type="SAM" id="SignalP"/>
    </source>
</evidence>
<evidence type="ECO:0008006" key="4">
    <source>
        <dbReference type="Google" id="ProtNLM"/>
    </source>
</evidence>
<dbReference type="RefSeq" id="WP_037339057.1">
    <property type="nucleotide sequence ID" value="NZ_APNK01000022.1"/>
</dbReference>
<dbReference type="EMBL" id="APNK01000022">
    <property type="protein sequence ID" value="KEZ76795.1"/>
    <property type="molecule type" value="Genomic_DNA"/>
</dbReference>
<dbReference type="STRING" id="1304275.C41B8_13150"/>
<dbReference type="GO" id="GO:0019867">
    <property type="term" value="C:outer membrane"/>
    <property type="evidence" value="ECO:0007669"/>
    <property type="project" value="InterPro"/>
</dbReference>
<reference evidence="2 3" key="1">
    <citation type="submission" date="2013-03" db="EMBL/GenBank/DDBJ databases">
        <title>Salinisphaera hydrothermalis C41B8 Genome Sequencing.</title>
        <authorList>
            <person name="Li C."/>
            <person name="Lai Q."/>
            <person name="Shao Z."/>
        </authorList>
    </citation>
    <scope>NUCLEOTIDE SEQUENCE [LARGE SCALE GENOMIC DNA]</scope>
    <source>
        <strain evidence="2 3">C41B8</strain>
    </source>
</reference>
<sequence>MRNSIRLLAFSGAIAAVLSVSACASRNGPQVDPIFNAVPGGRYACANATDERNPLVGSLTSPVGQAIVGGALGGLVGNQFGSHTGKDIATGAGAAAGVAAGAWNANRMAENRYQRCLQNQQSGY</sequence>
<dbReference type="OrthoDB" id="7068497at2"/>
<evidence type="ECO:0000313" key="2">
    <source>
        <dbReference type="EMBL" id="KEZ76795.1"/>
    </source>
</evidence>
<accession>A0A084IJB1</accession>
<dbReference type="PROSITE" id="PS51257">
    <property type="entry name" value="PROKAR_LIPOPROTEIN"/>
    <property type="match status" value="1"/>
</dbReference>